<evidence type="ECO:0000313" key="13">
    <source>
        <dbReference type="EMBL" id="HCT55785.1"/>
    </source>
</evidence>
<evidence type="ECO:0000256" key="8">
    <source>
        <dbReference type="ARBA" id="ARBA00022927"/>
    </source>
</evidence>
<dbReference type="InterPro" id="IPR012823">
    <property type="entry name" value="Flagell_FliJ"/>
</dbReference>
<feature type="region of interest" description="Disordered" evidence="12">
    <location>
        <begin position="140"/>
        <end position="167"/>
    </location>
</feature>
<accession>A0A3D4V3V3</accession>
<evidence type="ECO:0000256" key="11">
    <source>
        <dbReference type="SAM" id="Coils"/>
    </source>
</evidence>
<keyword evidence="9" id="KW-0472">Membrane</keyword>
<dbReference type="Proteomes" id="UP000264071">
    <property type="component" value="Unassembled WGS sequence"/>
</dbReference>
<dbReference type="AlphaFoldDB" id="A0A3D4V3V3"/>
<keyword evidence="8" id="KW-0653">Protein transport</keyword>
<comment type="subcellular location">
    <subcellularLocation>
        <location evidence="1">Cell membrane</location>
        <topology evidence="1">Peripheral membrane protein</topology>
        <orientation evidence="1">Cytoplasmic side</orientation>
    </subcellularLocation>
</comment>
<keyword evidence="13" id="KW-0969">Cilium</keyword>
<proteinExistence type="inferred from homology"/>
<keyword evidence="6" id="KW-0145">Chemotaxis</keyword>
<comment type="similarity">
    <text evidence="2">Belongs to the FliJ family.</text>
</comment>
<name>A0A3D4V3V3_9BACT</name>
<dbReference type="GO" id="GO:0044781">
    <property type="term" value="P:bacterial-type flagellum organization"/>
    <property type="evidence" value="ECO:0007669"/>
    <property type="project" value="UniProtKB-KW"/>
</dbReference>
<evidence type="ECO:0000256" key="1">
    <source>
        <dbReference type="ARBA" id="ARBA00004413"/>
    </source>
</evidence>
<keyword evidence="11" id="KW-0175">Coiled coil</keyword>
<dbReference type="Pfam" id="PF02050">
    <property type="entry name" value="FliJ"/>
    <property type="match status" value="1"/>
</dbReference>
<evidence type="ECO:0000256" key="9">
    <source>
        <dbReference type="ARBA" id="ARBA00023136"/>
    </source>
</evidence>
<dbReference type="GO" id="GO:0015031">
    <property type="term" value="P:protein transport"/>
    <property type="evidence" value="ECO:0007669"/>
    <property type="project" value="UniProtKB-KW"/>
</dbReference>
<feature type="compositionally biased region" description="Polar residues" evidence="12">
    <location>
        <begin position="147"/>
        <end position="158"/>
    </location>
</feature>
<dbReference type="GO" id="GO:0009288">
    <property type="term" value="C:bacterial-type flagellum"/>
    <property type="evidence" value="ECO:0007669"/>
    <property type="project" value="InterPro"/>
</dbReference>
<dbReference type="NCBIfam" id="TIGR02473">
    <property type="entry name" value="flagell_FliJ"/>
    <property type="match status" value="1"/>
</dbReference>
<evidence type="ECO:0000313" key="14">
    <source>
        <dbReference type="Proteomes" id="UP000264071"/>
    </source>
</evidence>
<sequence length="167" mass="18832">MFRFRLQRILELREQHEQAKARELASARDAADRAAEARLSLQTLRSDSEAQLHAARGNGPRIGHLTQLGTVLTALDERLVVAGDAVKEADAEVRQAQELLEEAARDRRVLDRLKSRHADAWRSDEAQRDRTLMDEVALMQFARKQDQSAPRSADSTENVPPRDGSTR</sequence>
<dbReference type="EMBL" id="DPIY01000001">
    <property type="protein sequence ID" value="HCT55785.1"/>
    <property type="molecule type" value="Genomic_DNA"/>
</dbReference>
<evidence type="ECO:0000256" key="2">
    <source>
        <dbReference type="ARBA" id="ARBA00010004"/>
    </source>
</evidence>
<keyword evidence="7" id="KW-1005">Bacterial flagellum biogenesis</keyword>
<organism evidence="13 14">
    <name type="scientific">Gemmatimonas aurantiaca</name>
    <dbReference type="NCBI Taxonomy" id="173480"/>
    <lineage>
        <taxon>Bacteria</taxon>
        <taxon>Pseudomonadati</taxon>
        <taxon>Gemmatimonadota</taxon>
        <taxon>Gemmatimonadia</taxon>
        <taxon>Gemmatimonadales</taxon>
        <taxon>Gemmatimonadaceae</taxon>
        <taxon>Gemmatimonas</taxon>
    </lineage>
</organism>
<evidence type="ECO:0000256" key="3">
    <source>
        <dbReference type="ARBA" id="ARBA00020392"/>
    </source>
</evidence>
<dbReference type="GO" id="GO:0005886">
    <property type="term" value="C:plasma membrane"/>
    <property type="evidence" value="ECO:0007669"/>
    <property type="project" value="UniProtKB-SubCell"/>
</dbReference>
<comment type="caution">
    <text evidence="13">The sequence shown here is derived from an EMBL/GenBank/DDBJ whole genome shotgun (WGS) entry which is preliminary data.</text>
</comment>
<evidence type="ECO:0000256" key="6">
    <source>
        <dbReference type="ARBA" id="ARBA00022500"/>
    </source>
</evidence>
<keyword evidence="13" id="KW-0282">Flagellum</keyword>
<evidence type="ECO:0000256" key="4">
    <source>
        <dbReference type="ARBA" id="ARBA00022448"/>
    </source>
</evidence>
<protein>
    <recommendedName>
        <fullName evidence="3">Flagellar FliJ protein</fullName>
    </recommendedName>
</protein>
<keyword evidence="4" id="KW-0813">Transport</keyword>
<reference evidence="13 14" key="1">
    <citation type="journal article" date="2018" name="Nat. Biotechnol.">
        <title>A standardized bacterial taxonomy based on genome phylogeny substantially revises the tree of life.</title>
        <authorList>
            <person name="Parks D.H."/>
            <person name="Chuvochina M."/>
            <person name="Waite D.W."/>
            <person name="Rinke C."/>
            <person name="Skarshewski A."/>
            <person name="Chaumeil P.A."/>
            <person name="Hugenholtz P."/>
        </authorList>
    </citation>
    <scope>NUCLEOTIDE SEQUENCE [LARGE SCALE GENOMIC DNA]</scope>
    <source>
        <strain evidence="13">UBA8844</strain>
    </source>
</reference>
<dbReference type="GO" id="GO:0071973">
    <property type="term" value="P:bacterial-type flagellum-dependent cell motility"/>
    <property type="evidence" value="ECO:0007669"/>
    <property type="project" value="InterPro"/>
</dbReference>
<dbReference type="OMA" id="EWRQSTE"/>
<evidence type="ECO:0000256" key="12">
    <source>
        <dbReference type="SAM" id="MobiDB-lite"/>
    </source>
</evidence>
<evidence type="ECO:0000256" key="7">
    <source>
        <dbReference type="ARBA" id="ARBA00022795"/>
    </source>
</evidence>
<dbReference type="Gene3D" id="1.10.287.1700">
    <property type="match status" value="1"/>
</dbReference>
<feature type="coiled-coil region" evidence="11">
    <location>
        <begin position="86"/>
        <end position="116"/>
    </location>
</feature>
<evidence type="ECO:0000256" key="5">
    <source>
        <dbReference type="ARBA" id="ARBA00022475"/>
    </source>
</evidence>
<keyword evidence="5" id="KW-1003">Cell membrane</keyword>
<keyword evidence="13" id="KW-0966">Cell projection</keyword>
<gene>
    <name evidence="13" type="primary">fliJ</name>
    <name evidence="13" type="ORF">DGD08_01090</name>
</gene>
<evidence type="ECO:0000256" key="10">
    <source>
        <dbReference type="ARBA" id="ARBA00023225"/>
    </source>
</evidence>
<dbReference type="GO" id="GO:0006935">
    <property type="term" value="P:chemotaxis"/>
    <property type="evidence" value="ECO:0007669"/>
    <property type="project" value="UniProtKB-KW"/>
</dbReference>
<keyword evidence="10" id="KW-1006">Bacterial flagellum protein export</keyword>
<dbReference type="InterPro" id="IPR053716">
    <property type="entry name" value="Flag_assembly_chemotaxis_eff"/>
</dbReference>